<dbReference type="AlphaFoldDB" id="A0AAE3RAH0"/>
<dbReference type="Proteomes" id="UP001232063">
    <property type="component" value="Unassembled WGS sequence"/>
</dbReference>
<organism evidence="1 2">
    <name type="scientific">Xanthocytophaga agilis</name>
    <dbReference type="NCBI Taxonomy" id="3048010"/>
    <lineage>
        <taxon>Bacteria</taxon>
        <taxon>Pseudomonadati</taxon>
        <taxon>Bacteroidota</taxon>
        <taxon>Cytophagia</taxon>
        <taxon>Cytophagales</taxon>
        <taxon>Rhodocytophagaceae</taxon>
        <taxon>Xanthocytophaga</taxon>
    </lineage>
</organism>
<dbReference type="RefSeq" id="WP_314519731.1">
    <property type="nucleotide sequence ID" value="NZ_JASJOU010000025.1"/>
</dbReference>
<sequence>MPYLVFLKDSQQFYLYTDYTFVGIPQEKLYWHFIKRKPDVITVLNEIGYKVSPSGSKKTIIKTSFLFYTKLYVTLYDQQNQKEICVSSNSWLCALNKLTTQLSAFI</sequence>
<protein>
    <submittedName>
        <fullName evidence="1">Uncharacterized protein</fullName>
    </submittedName>
</protein>
<name>A0AAE3RAH0_9BACT</name>
<evidence type="ECO:0000313" key="1">
    <source>
        <dbReference type="EMBL" id="MDJ1506646.1"/>
    </source>
</evidence>
<accession>A0AAE3RAH0</accession>
<comment type="caution">
    <text evidence="1">The sequence shown here is derived from an EMBL/GenBank/DDBJ whole genome shotgun (WGS) entry which is preliminary data.</text>
</comment>
<evidence type="ECO:0000313" key="2">
    <source>
        <dbReference type="Proteomes" id="UP001232063"/>
    </source>
</evidence>
<gene>
    <name evidence="1" type="ORF">QNI22_38755</name>
</gene>
<keyword evidence="2" id="KW-1185">Reference proteome</keyword>
<proteinExistence type="predicted"/>
<reference evidence="1" key="1">
    <citation type="submission" date="2023-05" db="EMBL/GenBank/DDBJ databases">
        <authorList>
            <person name="Zhang X."/>
        </authorList>
    </citation>
    <scope>NUCLEOTIDE SEQUENCE</scope>
    <source>
        <strain evidence="1">BD1B2-1</strain>
    </source>
</reference>
<dbReference type="EMBL" id="JASJOU010000025">
    <property type="protein sequence ID" value="MDJ1506646.1"/>
    <property type="molecule type" value="Genomic_DNA"/>
</dbReference>